<reference evidence="2" key="1">
    <citation type="submission" date="2021-01" db="EMBL/GenBank/DDBJ databases">
        <authorList>
            <person name="Lovell J.T."/>
            <person name="Bentley N."/>
            <person name="Bhattarai G."/>
            <person name="Jenkins J.W."/>
            <person name="Sreedasyam A."/>
            <person name="Alarcon Y."/>
            <person name="Bock C."/>
            <person name="Boston L."/>
            <person name="Carlson J."/>
            <person name="Cervantes K."/>
            <person name="Clermont K."/>
            <person name="Krom N."/>
            <person name="Kubenka K."/>
            <person name="Mamidi S."/>
            <person name="Mattison C."/>
            <person name="Monteros M."/>
            <person name="Pisani C."/>
            <person name="Plott C."/>
            <person name="Rajasekar S."/>
            <person name="Rhein H.S."/>
            <person name="Rohla C."/>
            <person name="Song M."/>
            <person name="Hilaire R.S."/>
            <person name="Shu S."/>
            <person name="Wells L."/>
            <person name="Wang X."/>
            <person name="Webber J."/>
            <person name="Heerema R.J."/>
            <person name="Klein P."/>
            <person name="Conner P."/>
            <person name="Grauke L."/>
            <person name="Grimwood J."/>
            <person name="Schmutz J."/>
            <person name="Randall J.J."/>
        </authorList>
    </citation>
    <scope>NUCLEOTIDE SEQUENCE</scope>
    <source>
        <tissue evidence="2">Leaf</tissue>
    </source>
</reference>
<feature type="region of interest" description="Disordered" evidence="1">
    <location>
        <begin position="39"/>
        <end position="144"/>
    </location>
</feature>
<sequence length="175" mass="19681">MNAIPLCPYRNLKQTRSEEAMWVVSPTTARPYLLPLTPSTPSILADSRPPRFRSKPPKDVKGLGRTIFTALTSSHPNASPYPISNQRKQEQEDGGGQISGSDVLWALQKAAAQKNEMSENKKSKKKKKKKGVSSSNHSEEVNVDYRNVRPLCVKSEWGVRLEELEKRLQELSETH</sequence>
<dbReference type="AlphaFoldDB" id="A0A922K3B5"/>
<dbReference type="PANTHER" id="PTHR37728:SF1">
    <property type="entry name" value="OS06G0132300 PROTEIN"/>
    <property type="match status" value="1"/>
</dbReference>
<proteinExistence type="predicted"/>
<evidence type="ECO:0000313" key="3">
    <source>
        <dbReference type="Proteomes" id="UP000811246"/>
    </source>
</evidence>
<name>A0A922K3B5_CARIL</name>
<feature type="compositionally biased region" description="Polar residues" evidence="1">
    <location>
        <begin position="69"/>
        <end position="86"/>
    </location>
</feature>
<gene>
    <name evidence="2" type="ORF">I3842_01G078600</name>
</gene>
<feature type="compositionally biased region" description="Basic residues" evidence="1">
    <location>
        <begin position="122"/>
        <end position="131"/>
    </location>
</feature>
<evidence type="ECO:0000313" key="2">
    <source>
        <dbReference type="EMBL" id="KAG6730416.1"/>
    </source>
</evidence>
<comment type="caution">
    <text evidence="2">The sequence shown here is derived from an EMBL/GenBank/DDBJ whole genome shotgun (WGS) entry which is preliminary data.</text>
</comment>
<protein>
    <submittedName>
        <fullName evidence="2">Uncharacterized protein</fullName>
    </submittedName>
</protein>
<dbReference type="PANTHER" id="PTHR37728">
    <property type="entry name" value="BNAA04G26730D PROTEIN"/>
    <property type="match status" value="1"/>
</dbReference>
<dbReference type="Proteomes" id="UP000811246">
    <property type="component" value="Chromosome 1"/>
</dbReference>
<accession>A0A922K3B5</accession>
<organism evidence="2 3">
    <name type="scientific">Carya illinoinensis</name>
    <name type="common">Pecan</name>
    <dbReference type="NCBI Taxonomy" id="32201"/>
    <lineage>
        <taxon>Eukaryota</taxon>
        <taxon>Viridiplantae</taxon>
        <taxon>Streptophyta</taxon>
        <taxon>Embryophyta</taxon>
        <taxon>Tracheophyta</taxon>
        <taxon>Spermatophyta</taxon>
        <taxon>Magnoliopsida</taxon>
        <taxon>eudicotyledons</taxon>
        <taxon>Gunneridae</taxon>
        <taxon>Pentapetalae</taxon>
        <taxon>rosids</taxon>
        <taxon>fabids</taxon>
        <taxon>Fagales</taxon>
        <taxon>Juglandaceae</taxon>
        <taxon>Carya</taxon>
    </lineage>
</organism>
<dbReference type="EMBL" id="CM031825">
    <property type="protein sequence ID" value="KAG6730416.1"/>
    <property type="molecule type" value="Genomic_DNA"/>
</dbReference>
<evidence type="ECO:0000256" key="1">
    <source>
        <dbReference type="SAM" id="MobiDB-lite"/>
    </source>
</evidence>